<sequence>MLISMSISTTLKASLAGISAVILAYVFFSAWSTNRLQRTSEIALNDAITTAGPAVELTNLIKQVQLDVAQV</sequence>
<evidence type="ECO:0008006" key="4">
    <source>
        <dbReference type="Google" id="ProtNLM"/>
    </source>
</evidence>
<reference evidence="2" key="1">
    <citation type="submission" date="2022-04" db="EMBL/GenBank/DDBJ databases">
        <title>Roseibium sp. CAU 1639 isolated from mud.</title>
        <authorList>
            <person name="Kim W."/>
        </authorList>
    </citation>
    <scope>NUCLEOTIDE SEQUENCE</scope>
    <source>
        <strain evidence="2">CAU 1639</strain>
    </source>
</reference>
<gene>
    <name evidence="2" type="ORF">M0H32_15910</name>
</gene>
<dbReference type="RefSeq" id="WP_248155739.1">
    <property type="nucleotide sequence ID" value="NZ_JALNMJ010000010.1"/>
</dbReference>
<name>A0ABT0GW32_9HYPH</name>
<evidence type="ECO:0000256" key="1">
    <source>
        <dbReference type="SAM" id="Phobius"/>
    </source>
</evidence>
<dbReference type="Proteomes" id="UP001431221">
    <property type="component" value="Unassembled WGS sequence"/>
</dbReference>
<accession>A0ABT0GW32</accession>
<organism evidence="2 3">
    <name type="scientific">Roseibium sediminicola</name>
    <dbReference type="NCBI Taxonomy" id="2933272"/>
    <lineage>
        <taxon>Bacteria</taxon>
        <taxon>Pseudomonadati</taxon>
        <taxon>Pseudomonadota</taxon>
        <taxon>Alphaproteobacteria</taxon>
        <taxon>Hyphomicrobiales</taxon>
        <taxon>Stappiaceae</taxon>
        <taxon>Roseibium</taxon>
    </lineage>
</organism>
<dbReference type="EMBL" id="JALNMJ010000010">
    <property type="protein sequence ID" value="MCK7613657.1"/>
    <property type="molecule type" value="Genomic_DNA"/>
</dbReference>
<comment type="caution">
    <text evidence="2">The sequence shown here is derived from an EMBL/GenBank/DDBJ whole genome shotgun (WGS) entry which is preliminary data.</text>
</comment>
<keyword evidence="1" id="KW-0472">Membrane</keyword>
<keyword evidence="1" id="KW-1133">Transmembrane helix</keyword>
<feature type="transmembrane region" description="Helical" evidence="1">
    <location>
        <begin position="12"/>
        <end position="31"/>
    </location>
</feature>
<keyword evidence="3" id="KW-1185">Reference proteome</keyword>
<keyword evidence="1" id="KW-0812">Transmembrane</keyword>
<evidence type="ECO:0000313" key="3">
    <source>
        <dbReference type="Proteomes" id="UP001431221"/>
    </source>
</evidence>
<proteinExistence type="predicted"/>
<protein>
    <recommendedName>
        <fullName evidence="4">Methyl-accepting chemotaxis protein</fullName>
    </recommendedName>
</protein>
<evidence type="ECO:0000313" key="2">
    <source>
        <dbReference type="EMBL" id="MCK7613657.1"/>
    </source>
</evidence>